<accession>I4ET67</accession>
<dbReference type="KEGG" id="mmar:MODMU_1130"/>
<dbReference type="eggNOG" id="COG0747">
    <property type="taxonomic scope" value="Bacteria"/>
</dbReference>
<organism evidence="3 4">
    <name type="scientific">Modestobacter italicus (strain DSM 44449 / CECT 9708 / BC 501)</name>
    <dbReference type="NCBI Taxonomy" id="2732864"/>
    <lineage>
        <taxon>Bacteria</taxon>
        <taxon>Bacillati</taxon>
        <taxon>Actinomycetota</taxon>
        <taxon>Actinomycetes</taxon>
        <taxon>Geodermatophilales</taxon>
        <taxon>Geodermatophilaceae</taxon>
        <taxon>Modestobacter</taxon>
    </lineage>
</organism>
<dbReference type="Gene3D" id="3.40.190.10">
    <property type="entry name" value="Periplasmic binding protein-like II"/>
    <property type="match status" value="1"/>
</dbReference>
<evidence type="ECO:0000313" key="4">
    <source>
        <dbReference type="Proteomes" id="UP000006461"/>
    </source>
</evidence>
<dbReference type="OMA" id="PLYQKPT"/>
<dbReference type="HOGENOM" id="CLU_017028_11_0_11"/>
<keyword evidence="1" id="KW-0732">Signal</keyword>
<feature type="signal peptide" evidence="1">
    <location>
        <begin position="1"/>
        <end position="20"/>
    </location>
</feature>
<dbReference type="Gene3D" id="3.90.76.10">
    <property type="entry name" value="Dipeptide-binding Protein, Domain 1"/>
    <property type="match status" value="1"/>
</dbReference>
<dbReference type="Gene3D" id="3.10.105.10">
    <property type="entry name" value="Dipeptide-binding Protein, Domain 3"/>
    <property type="match status" value="1"/>
</dbReference>
<evidence type="ECO:0000256" key="1">
    <source>
        <dbReference type="SAM" id="SignalP"/>
    </source>
</evidence>
<dbReference type="SUPFAM" id="SSF53850">
    <property type="entry name" value="Periplasmic binding protein-like II"/>
    <property type="match status" value="1"/>
</dbReference>
<dbReference type="InterPro" id="IPR000914">
    <property type="entry name" value="SBP_5_dom"/>
</dbReference>
<proteinExistence type="predicted"/>
<dbReference type="GO" id="GO:0042597">
    <property type="term" value="C:periplasmic space"/>
    <property type="evidence" value="ECO:0007669"/>
    <property type="project" value="UniProtKB-ARBA"/>
</dbReference>
<evidence type="ECO:0000313" key="3">
    <source>
        <dbReference type="EMBL" id="CCH86580.1"/>
    </source>
</evidence>
<dbReference type="PATRIC" id="fig|477641.3.peg.1064"/>
<dbReference type="AlphaFoldDB" id="I4ET67"/>
<dbReference type="PROSITE" id="PS51257">
    <property type="entry name" value="PROKAR_LIPOPROTEIN"/>
    <property type="match status" value="1"/>
</dbReference>
<dbReference type="GO" id="GO:0015833">
    <property type="term" value="P:peptide transport"/>
    <property type="evidence" value="ECO:0007669"/>
    <property type="project" value="TreeGrafter"/>
</dbReference>
<name>I4ET67_MODI5</name>
<dbReference type="InterPro" id="IPR039424">
    <property type="entry name" value="SBP_5"/>
</dbReference>
<sequence length="578" mass="61672">MKLSKRSAVLIATGVTGAMALSACGGGSDSGGGDDGGSGSGRVVYGEATDWPENLMPLISAGNATSVANIEAQLLPQAYLVQPDFSLKYDDQLLTEEPTSEVNGDVQTVTYKINPDANWSDGEPITADDFEYSWNIQKSSDPAAGGCETLLSTTGYDKITSVEGSDEGKTVTVTLSPFADWKALFSGSNSPVFPAHVMDQGSPEANCAYISTGWPIADGLPQDISGGPWQLKKSNINNGQQIVVLTPNENYWGDKPKLEQLVIQGVGNDPTAQVQALKSGELNVIYPQPQLDLVGQVDDLAPNVESDVNFGITFEHLDFNTTDPQLSDVRVRQAFAMALDRQEIVDQTVGQFSSDAQVLNNRIWLNNQSQYQDNAPDQYKSVDVAGAKALLEQAGYTLGSDGIYAKGAQRLSFKIDTTANNPLREQTINVMIPQLKAAGIEGVFNANPDIFAGPDKPTSLVAGGFQVALFAWVGSPFISSTPPIYQSPEGAGGAVQQNYSRVGSPEIDTLLGRWLTETDESAVAATGNEIDSALWEQMATLPLYQKPTYIAYTSTTGGVEDNPTQAGPLWNASTWTVQ</sequence>
<dbReference type="PANTHER" id="PTHR30290:SF65">
    <property type="entry name" value="MONOACYL PHOSPHATIDYLINOSITOL TETRAMANNOSIDE-BINDING PROTEIN LPQW-RELATED"/>
    <property type="match status" value="1"/>
</dbReference>
<dbReference type="STRING" id="477641.MODMU_1130"/>
<protein>
    <submittedName>
        <fullName evidence="3">Extracellular solute-binding protein</fullName>
    </submittedName>
</protein>
<dbReference type="InterPro" id="IPR030678">
    <property type="entry name" value="Peptide/Ni-bd"/>
</dbReference>
<dbReference type="GO" id="GO:1904680">
    <property type="term" value="F:peptide transmembrane transporter activity"/>
    <property type="evidence" value="ECO:0007669"/>
    <property type="project" value="TreeGrafter"/>
</dbReference>
<feature type="domain" description="Solute-binding protein family 5" evidence="2">
    <location>
        <begin position="100"/>
        <end position="477"/>
    </location>
</feature>
<gene>
    <name evidence="3" type="ordered locus">MODMU_1130</name>
</gene>
<dbReference type="EMBL" id="FO203431">
    <property type="protein sequence ID" value="CCH86580.1"/>
    <property type="molecule type" value="Genomic_DNA"/>
</dbReference>
<dbReference type="CDD" id="cd08501">
    <property type="entry name" value="PBP2_Lpqw"/>
    <property type="match status" value="1"/>
</dbReference>
<reference evidence="3 4" key="1">
    <citation type="journal article" date="2012" name="J. Bacteriol.">
        <title>Genome Sequence of Radiation-Resistant Modestobacter marinus Strain BC501, a Representative Actinobacterium That Thrives on Calcareous Stone Surfaces.</title>
        <authorList>
            <person name="Normand P."/>
            <person name="Gury J."/>
            <person name="Pujic P."/>
            <person name="Chouaia B."/>
            <person name="Crotti E."/>
            <person name="Brusetti L."/>
            <person name="Daffonchio D."/>
            <person name="Vacherie B."/>
            <person name="Barbe V."/>
            <person name="Medigue C."/>
            <person name="Calteau A."/>
            <person name="Ghodhbane-Gtari F."/>
            <person name="Essoussi I."/>
            <person name="Nouioui I."/>
            <person name="Abbassi-Ghozzi I."/>
            <person name="Gtari M."/>
        </authorList>
    </citation>
    <scope>NUCLEOTIDE SEQUENCE [LARGE SCALE GENOMIC DNA]</scope>
    <source>
        <strain evidence="4">BC 501</strain>
    </source>
</reference>
<dbReference type="Pfam" id="PF00496">
    <property type="entry name" value="SBP_bac_5"/>
    <property type="match status" value="1"/>
</dbReference>
<dbReference type="PANTHER" id="PTHR30290">
    <property type="entry name" value="PERIPLASMIC BINDING COMPONENT OF ABC TRANSPORTER"/>
    <property type="match status" value="1"/>
</dbReference>
<dbReference type="GO" id="GO:0043190">
    <property type="term" value="C:ATP-binding cassette (ABC) transporter complex"/>
    <property type="evidence" value="ECO:0007669"/>
    <property type="project" value="InterPro"/>
</dbReference>
<feature type="chain" id="PRO_5003689533" evidence="1">
    <location>
        <begin position="21"/>
        <end position="578"/>
    </location>
</feature>
<dbReference type="Proteomes" id="UP000006461">
    <property type="component" value="Chromosome"/>
</dbReference>
<dbReference type="PIRSF" id="PIRSF002741">
    <property type="entry name" value="MppA"/>
    <property type="match status" value="1"/>
</dbReference>
<keyword evidence="4" id="KW-1185">Reference proteome</keyword>
<evidence type="ECO:0000259" key="2">
    <source>
        <dbReference type="Pfam" id="PF00496"/>
    </source>
</evidence>